<organism evidence="3">
    <name type="scientific">Sheuella amnicola</name>
    <dbReference type="NCBI Taxonomy" id="2707330"/>
    <lineage>
        <taxon>Bacteria</taxon>
        <taxon>Pseudomonadati</taxon>
        <taxon>Pseudomonadota</taxon>
        <taxon>Betaproteobacteria</taxon>
        <taxon>Burkholderiales</taxon>
        <taxon>Alcaligenaceae</taxon>
        <taxon>Sheuella</taxon>
    </lineage>
</organism>
<reference evidence="3" key="1">
    <citation type="submission" date="2020-02" db="EMBL/GenBank/DDBJ databases">
        <authorList>
            <person name="Chen W.-M."/>
        </authorList>
    </citation>
    <scope>NUCLEOTIDE SEQUENCE</scope>
    <source>
        <strain evidence="3">NBD-18</strain>
    </source>
</reference>
<dbReference type="Pfam" id="PF00561">
    <property type="entry name" value="Abhydrolase_1"/>
    <property type="match status" value="1"/>
</dbReference>
<gene>
    <name evidence="3" type="ORF">G3I67_12935</name>
</gene>
<dbReference type="AlphaFoldDB" id="A0A6B2RA27"/>
<dbReference type="InterPro" id="IPR029058">
    <property type="entry name" value="AB_hydrolase_fold"/>
</dbReference>
<proteinExistence type="predicted"/>
<sequence>MTSEFLPQGVRSTFVRDVNDATFHVLEAGYETSGRPLLLLIHGFPELAYSWRHVMVPLAEAGYHVIAPDVRGYGRSSGSDVRYHDDLRPFSTPNKIHDMLALVMAMGYREVAAVIGHDQGSPLAGWCALTRPDVFKSVVMMSSPFRGGPESLPFNTVNVPAKPVAPLTINEDLARLNPPRKYYMNYYATEPANENIWHPRQGLHDFMRAYYHMKSADWVQNKPFPLKALIASEWEKLPRYYVMDLDKGMAESVESEMPTPETIAACRWLPDRELKLYVQEYARTGFQGGLQGYRKNPGDKDLAIFAGRTIDVPAMFMGGRSDWGVYQTPGGLERVEQRLCTQYQGTVLVDGAGHWVQQEQPEQVSRILIDFIRKSRQLQ</sequence>
<dbReference type="Gene3D" id="3.40.50.1820">
    <property type="entry name" value="alpha/beta hydrolase"/>
    <property type="match status" value="1"/>
</dbReference>
<keyword evidence="1 3" id="KW-0378">Hydrolase</keyword>
<dbReference type="EMBL" id="JAAGRN010000009">
    <property type="protein sequence ID" value="NDY84135.1"/>
    <property type="molecule type" value="Genomic_DNA"/>
</dbReference>
<evidence type="ECO:0000256" key="1">
    <source>
        <dbReference type="ARBA" id="ARBA00022801"/>
    </source>
</evidence>
<feature type="domain" description="AB hydrolase-1" evidence="2">
    <location>
        <begin position="36"/>
        <end position="148"/>
    </location>
</feature>
<evidence type="ECO:0000259" key="2">
    <source>
        <dbReference type="Pfam" id="PF00561"/>
    </source>
</evidence>
<protein>
    <submittedName>
        <fullName evidence="3">Alpha/beta hydrolase</fullName>
    </submittedName>
</protein>
<name>A0A6B2RA27_9BURK</name>
<comment type="caution">
    <text evidence="3">The sequence shown here is derived from an EMBL/GenBank/DDBJ whole genome shotgun (WGS) entry which is preliminary data.</text>
</comment>
<dbReference type="SUPFAM" id="SSF53474">
    <property type="entry name" value="alpha/beta-Hydrolases"/>
    <property type="match status" value="1"/>
</dbReference>
<dbReference type="InterPro" id="IPR000073">
    <property type="entry name" value="AB_hydrolase_1"/>
</dbReference>
<dbReference type="InterPro" id="IPR000639">
    <property type="entry name" value="Epox_hydrolase-like"/>
</dbReference>
<dbReference type="PANTHER" id="PTHR43329">
    <property type="entry name" value="EPOXIDE HYDROLASE"/>
    <property type="match status" value="1"/>
</dbReference>
<accession>A0A6B2RA27</accession>
<dbReference type="GO" id="GO:0016787">
    <property type="term" value="F:hydrolase activity"/>
    <property type="evidence" value="ECO:0007669"/>
    <property type="project" value="UniProtKB-KW"/>
</dbReference>
<dbReference type="PRINTS" id="PR00412">
    <property type="entry name" value="EPOXHYDRLASE"/>
</dbReference>
<evidence type="ECO:0000313" key="3">
    <source>
        <dbReference type="EMBL" id="NDY84135.1"/>
    </source>
</evidence>